<evidence type="ECO:0000256" key="14">
    <source>
        <dbReference type="RuleBase" id="RU365096"/>
    </source>
</evidence>
<accession>A0ABP7Q0X7</accession>
<dbReference type="SUPFAM" id="SSF48150">
    <property type="entry name" value="DNA-glycosylase"/>
    <property type="match status" value="1"/>
</dbReference>
<dbReference type="Pfam" id="PF00730">
    <property type="entry name" value="HhH-GPD"/>
    <property type="match status" value="1"/>
</dbReference>
<keyword evidence="10 14" id="KW-0408">Iron</keyword>
<dbReference type="NCBIfam" id="TIGR01084">
    <property type="entry name" value="mutY"/>
    <property type="match status" value="1"/>
</dbReference>
<evidence type="ECO:0000256" key="10">
    <source>
        <dbReference type="ARBA" id="ARBA00023004"/>
    </source>
</evidence>
<keyword evidence="6" id="KW-0004">4Fe-4S</keyword>
<evidence type="ECO:0000256" key="11">
    <source>
        <dbReference type="ARBA" id="ARBA00023014"/>
    </source>
</evidence>
<dbReference type="EMBL" id="BAABBO010000018">
    <property type="protein sequence ID" value="GAA3974495.1"/>
    <property type="molecule type" value="Genomic_DNA"/>
</dbReference>
<dbReference type="InterPro" id="IPR029119">
    <property type="entry name" value="MutY_C"/>
</dbReference>
<protein>
    <recommendedName>
        <fullName evidence="5 14">Adenine DNA glycosylase</fullName>
        <ecNumber evidence="4 14">3.2.2.31</ecNumber>
    </recommendedName>
</protein>
<dbReference type="InterPro" id="IPR003651">
    <property type="entry name" value="Endonuclease3_FeS-loop_motif"/>
</dbReference>
<dbReference type="Gene3D" id="1.10.1670.10">
    <property type="entry name" value="Helix-hairpin-Helix base-excision DNA repair enzymes (C-terminal)"/>
    <property type="match status" value="1"/>
</dbReference>
<evidence type="ECO:0000256" key="8">
    <source>
        <dbReference type="ARBA" id="ARBA00022763"/>
    </source>
</evidence>
<comment type="similarity">
    <text evidence="3 14">Belongs to the Nth/MutY family.</text>
</comment>
<comment type="caution">
    <text evidence="16">The sequence shown here is derived from an EMBL/GenBank/DDBJ whole genome shotgun (WGS) entry which is preliminary data.</text>
</comment>
<reference evidence="17" key="1">
    <citation type="journal article" date="2019" name="Int. J. Syst. Evol. Microbiol.">
        <title>The Global Catalogue of Microorganisms (GCM) 10K type strain sequencing project: providing services to taxonomists for standard genome sequencing and annotation.</title>
        <authorList>
            <consortium name="The Broad Institute Genomics Platform"/>
            <consortium name="The Broad Institute Genome Sequencing Center for Infectious Disease"/>
            <person name="Wu L."/>
            <person name="Ma J."/>
        </authorList>
    </citation>
    <scope>NUCLEOTIDE SEQUENCE [LARGE SCALE GENOMIC DNA]</scope>
    <source>
        <strain evidence="17">JCM 17555</strain>
    </source>
</reference>
<comment type="catalytic activity">
    <reaction evidence="1 14">
        <text>Hydrolyzes free adenine bases from 7,8-dihydro-8-oxoguanine:adenine mismatched double-stranded DNA, leaving an apurinic site.</text>
        <dbReference type="EC" id="3.2.2.31"/>
    </reaction>
</comment>
<evidence type="ECO:0000256" key="9">
    <source>
        <dbReference type="ARBA" id="ARBA00022801"/>
    </source>
</evidence>
<dbReference type="InterPro" id="IPR005760">
    <property type="entry name" value="A/G_AdeGlyc_MutY"/>
</dbReference>
<dbReference type="Gene3D" id="3.90.79.10">
    <property type="entry name" value="Nucleoside Triphosphate Pyrophosphohydrolase"/>
    <property type="match status" value="1"/>
</dbReference>
<dbReference type="PANTHER" id="PTHR42944:SF1">
    <property type="entry name" value="ADENINE DNA GLYCOSYLASE"/>
    <property type="match status" value="1"/>
</dbReference>
<dbReference type="InterPro" id="IPR044298">
    <property type="entry name" value="MIG/MutY"/>
</dbReference>
<dbReference type="EC" id="3.2.2.31" evidence="4 14"/>
<evidence type="ECO:0000256" key="12">
    <source>
        <dbReference type="ARBA" id="ARBA00023204"/>
    </source>
</evidence>
<dbReference type="InterPro" id="IPR003265">
    <property type="entry name" value="HhH-GPD_domain"/>
</dbReference>
<evidence type="ECO:0000313" key="17">
    <source>
        <dbReference type="Proteomes" id="UP001501337"/>
    </source>
</evidence>
<keyword evidence="8 14" id="KW-0227">DNA damage</keyword>
<sequence length="381" mass="42030">MTDFATAVLAWAAEHGRHDLPWQNPRTPYRVWVSEIMLQQTQVERVKYFFERFMQRFPDIASLAAATEAEVMPYWAGLGYYARARNLHKAAGIVSTTTSRALPESLEALTELPGIGRSTAGAIRSLGQGAYGVILDGNVKRVLCRYAGIRDWPGQGSVQKSLWSLAASLTPTASTAAYNQAMMDIGATLCTRRRPACERCPVAEHCVARAKALTAVIPAPKPKQVRPIRHRFVLVAHDRRRVLLEKRPSSGLWGGLWSLPETDKDAPLPEAGEVFSRLLGLPLHPGLDSYTGSTIQHDFTHYRLMMTPVYLAVDDASAGTVHPERLADGTYQWHELKGLDSIALPAPIMSLLKTFARTGVGQLSLDFSSGEQQVLFLENVQ</sequence>
<keyword evidence="17" id="KW-1185">Reference proteome</keyword>
<organism evidence="16 17">
    <name type="scientific">Allohahella marinimesophila</name>
    <dbReference type="NCBI Taxonomy" id="1054972"/>
    <lineage>
        <taxon>Bacteria</taxon>
        <taxon>Pseudomonadati</taxon>
        <taxon>Pseudomonadota</taxon>
        <taxon>Gammaproteobacteria</taxon>
        <taxon>Oceanospirillales</taxon>
        <taxon>Hahellaceae</taxon>
        <taxon>Allohahella</taxon>
    </lineage>
</organism>
<evidence type="ECO:0000256" key="7">
    <source>
        <dbReference type="ARBA" id="ARBA00022723"/>
    </source>
</evidence>
<dbReference type="CDD" id="cd00056">
    <property type="entry name" value="ENDO3c"/>
    <property type="match status" value="1"/>
</dbReference>
<dbReference type="Proteomes" id="UP001501337">
    <property type="component" value="Unassembled WGS sequence"/>
</dbReference>
<dbReference type="SMART" id="SM00478">
    <property type="entry name" value="ENDO3c"/>
    <property type="match status" value="1"/>
</dbReference>
<evidence type="ECO:0000256" key="5">
    <source>
        <dbReference type="ARBA" id="ARBA00022023"/>
    </source>
</evidence>
<dbReference type="Pfam" id="PF10576">
    <property type="entry name" value="EndIII_4Fe-2S"/>
    <property type="match status" value="1"/>
</dbReference>
<feature type="domain" description="HhH-GPD" evidence="15">
    <location>
        <begin position="37"/>
        <end position="188"/>
    </location>
</feature>
<dbReference type="PANTHER" id="PTHR42944">
    <property type="entry name" value="ADENINE DNA GLYCOSYLASE"/>
    <property type="match status" value="1"/>
</dbReference>
<evidence type="ECO:0000313" key="16">
    <source>
        <dbReference type="EMBL" id="GAA3974495.1"/>
    </source>
</evidence>
<dbReference type="InterPro" id="IPR023170">
    <property type="entry name" value="HhH_base_excis_C"/>
</dbReference>
<evidence type="ECO:0000256" key="1">
    <source>
        <dbReference type="ARBA" id="ARBA00000843"/>
    </source>
</evidence>
<evidence type="ECO:0000259" key="15">
    <source>
        <dbReference type="SMART" id="SM00478"/>
    </source>
</evidence>
<comment type="function">
    <text evidence="2">Adenine glycosylase active on G-A mispairs. MutY also corrects error-prone DNA synthesis past GO lesions which are due to the oxidatively damaged form of guanine: 7,8-dihydro-8-oxoguanine (8-oxo-dGTP).</text>
</comment>
<dbReference type="Pfam" id="PF14815">
    <property type="entry name" value="NUDIX_4"/>
    <property type="match status" value="1"/>
</dbReference>
<dbReference type="Pfam" id="PF00633">
    <property type="entry name" value="HHH"/>
    <property type="match status" value="1"/>
</dbReference>
<gene>
    <name evidence="16" type="primary">mutY</name>
    <name evidence="16" type="ORF">GCM10022278_34420</name>
</gene>
<evidence type="ECO:0000256" key="3">
    <source>
        <dbReference type="ARBA" id="ARBA00008343"/>
    </source>
</evidence>
<dbReference type="SUPFAM" id="SSF55811">
    <property type="entry name" value="Nudix"/>
    <property type="match status" value="1"/>
</dbReference>
<dbReference type="InterPro" id="IPR000445">
    <property type="entry name" value="HhH_motif"/>
</dbReference>
<dbReference type="SMART" id="SM00525">
    <property type="entry name" value="FES"/>
    <property type="match status" value="1"/>
</dbReference>
<evidence type="ECO:0000256" key="13">
    <source>
        <dbReference type="ARBA" id="ARBA00023295"/>
    </source>
</evidence>
<evidence type="ECO:0000256" key="4">
    <source>
        <dbReference type="ARBA" id="ARBA00012045"/>
    </source>
</evidence>
<dbReference type="Gene3D" id="1.10.340.30">
    <property type="entry name" value="Hypothetical protein, domain 2"/>
    <property type="match status" value="1"/>
</dbReference>
<comment type="cofactor">
    <cofactor evidence="14">
        <name>[4Fe-4S] cluster</name>
        <dbReference type="ChEBI" id="CHEBI:49883"/>
    </cofactor>
    <text evidence="14">Binds 1 [4Fe-4S] cluster.</text>
</comment>
<keyword evidence="11" id="KW-0411">Iron-sulfur</keyword>
<proteinExistence type="inferred from homology"/>
<dbReference type="InterPro" id="IPR011257">
    <property type="entry name" value="DNA_glycosylase"/>
</dbReference>
<dbReference type="PROSITE" id="PS00764">
    <property type="entry name" value="ENDONUCLEASE_III_1"/>
    <property type="match status" value="1"/>
</dbReference>
<evidence type="ECO:0000256" key="2">
    <source>
        <dbReference type="ARBA" id="ARBA00002933"/>
    </source>
</evidence>
<evidence type="ECO:0000256" key="6">
    <source>
        <dbReference type="ARBA" id="ARBA00022485"/>
    </source>
</evidence>
<keyword evidence="13 14" id="KW-0326">Glycosidase</keyword>
<keyword evidence="9" id="KW-0378">Hydrolase</keyword>
<dbReference type="InterPro" id="IPR004035">
    <property type="entry name" value="Endouclease-III_FeS-bd_BS"/>
</dbReference>
<keyword evidence="7" id="KW-0479">Metal-binding</keyword>
<dbReference type="CDD" id="cd03431">
    <property type="entry name" value="NUDIX_DNA_Glycosylase_C-MutY"/>
    <property type="match status" value="1"/>
</dbReference>
<keyword evidence="12" id="KW-0234">DNA repair</keyword>
<dbReference type="InterPro" id="IPR015797">
    <property type="entry name" value="NUDIX_hydrolase-like_dom_sf"/>
</dbReference>
<name>A0ABP7Q0X7_9GAMM</name>